<dbReference type="SUPFAM" id="SSF55073">
    <property type="entry name" value="Nucleotide cyclase"/>
    <property type="match status" value="1"/>
</dbReference>
<dbReference type="Gene3D" id="3.30.70.270">
    <property type="match status" value="1"/>
</dbReference>
<dbReference type="InterPro" id="IPR000160">
    <property type="entry name" value="GGDEF_dom"/>
</dbReference>
<dbReference type="InterPro" id="IPR007892">
    <property type="entry name" value="CHASE4"/>
</dbReference>
<dbReference type="EMBL" id="MCRI01000041">
    <property type="protein sequence ID" value="ODN65767.1"/>
    <property type="molecule type" value="Genomic_DNA"/>
</dbReference>
<gene>
    <name evidence="4" type="primary">cph2_7</name>
    <name evidence="4" type="ORF">A9E74_02490</name>
</gene>
<dbReference type="InterPro" id="IPR043128">
    <property type="entry name" value="Rev_trsase/Diguanyl_cyclase"/>
</dbReference>
<dbReference type="FunFam" id="3.30.70.270:FF:000001">
    <property type="entry name" value="Diguanylate cyclase domain protein"/>
    <property type="match status" value="1"/>
</dbReference>
<evidence type="ECO:0000313" key="5">
    <source>
        <dbReference type="Proteomes" id="UP000094379"/>
    </source>
</evidence>
<dbReference type="Pfam" id="PF05228">
    <property type="entry name" value="CHASE4"/>
    <property type="match status" value="1"/>
</dbReference>
<evidence type="ECO:0000313" key="4">
    <source>
        <dbReference type="EMBL" id="ODN65767.1"/>
    </source>
</evidence>
<dbReference type="Proteomes" id="UP000094379">
    <property type="component" value="Unassembled WGS sequence"/>
</dbReference>
<dbReference type="PATRIC" id="fig|291169.3.peg.2513"/>
<dbReference type="PANTHER" id="PTHR46663:SF2">
    <property type="entry name" value="GGDEF DOMAIN-CONTAINING PROTEIN"/>
    <property type="match status" value="1"/>
</dbReference>
<dbReference type="GO" id="GO:0003824">
    <property type="term" value="F:catalytic activity"/>
    <property type="evidence" value="ECO:0007669"/>
    <property type="project" value="UniProtKB-ARBA"/>
</dbReference>
<dbReference type="AlphaFoldDB" id="A0A1E3GP30"/>
<dbReference type="NCBIfam" id="TIGR00254">
    <property type="entry name" value="GGDEF"/>
    <property type="match status" value="1"/>
</dbReference>
<feature type="domain" description="GGDEF" evidence="3">
    <location>
        <begin position="282"/>
        <end position="416"/>
    </location>
</feature>
<dbReference type="CDD" id="cd01949">
    <property type="entry name" value="GGDEF"/>
    <property type="match status" value="1"/>
</dbReference>
<feature type="transmembrane region" description="Helical" evidence="2">
    <location>
        <begin position="205"/>
        <end position="225"/>
    </location>
</feature>
<accession>A0A1E3GP30</accession>
<comment type="cofactor">
    <cofactor evidence="1">
        <name>Mg(2+)</name>
        <dbReference type="ChEBI" id="CHEBI:18420"/>
    </cofactor>
</comment>
<keyword evidence="2" id="KW-0472">Membrane</keyword>
<reference evidence="4 5" key="1">
    <citation type="submission" date="2016-07" db="EMBL/GenBank/DDBJ databases">
        <title>Draft Genome Sequence of Methylophaga muralis Bur 1.</title>
        <authorList>
            <person name="Vasilenko O.V."/>
            <person name="Doronina N.V."/>
            <person name="Shmareva M.N."/>
            <person name="Tarlachkov S.V."/>
            <person name="Mustakhimov I."/>
            <person name="Trotsenko Y.A."/>
        </authorList>
    </citation>
    <scope>NUCLEOTIDE SEQUENCE [LARGE SCALE GENOMIC DNA]</scope>
    <source>
        <strain evidence="4 5">Bur 1</strain>
    </source>
</reference>
<keyword evidence="5" id="KW-1185">Reference proteome</keyword>
<dbReference type="InterPro" id="IPR029787">
    <property type="entry name" value="Nucleotide_cyclase"/>
</dbReference>
<evidence type="ECO:0000259" key="3">
    <source>
        <dbReference type="PROSITE" id="PS50887"/>
    </source>
</evidence>
<dbReference type="PANTHER" id="PTHR46663">
    <property type="entry name" value="DIGUANYLATE CYCLASE DGCT-RELATED"/>
    <property type="match status" value="1"/>
</dbReference>
<keyword evidence="2" id="KW-0812">Transmembrane</keyword>
<evidence type="ECO:0000256" key="1">
    <source>
        <dbReference type="ARBA" id="ARBA00001946"/>
    </source>
</evidence>
<sequence>MFENERENLGKVVYDYSYWNEAAEALTGKTDSLYFEESLDGDYLLNTFHINQVIVYNADGKVFISFANGEQNLTEIPLYTQPALQALVEKATKVNYKSPTPVTSFINISGQLHFIAASAIVPSIESDTVSLGKLYGVLVMTRPVNKPLLYKWESQFHLYSLSVQPKGLPLKNGFTAFKVMNPLGEHIADIVWKPDLPGKRYLGEIMPMTSLIIVFLAIVSVLFCLHFNRYIRLTLFAAKELENNRDELQKLAHYDTVTALPNRLLGMDRLEQAIKASSRYQAMTAVLFIDLDGFKNVNDTFGHDIGDDLLLNVAQRLTSCIREGIDTVSRLGGDEFTIILANLQNKTDAIAVAEKILKLLQEKISIRGSDIMISASIGISVSRMNSITAEEMIKQADMAMYKAKLSGKNQYFFYEEP</sequence>
<dbReference type="Pfam" id="PF00990">
    <property type="entry name" value="GGDEF"/>
    <property type="match status" value="1"/>
</dbReference>
<organism evidence="4 5">
    <name type="scientific">Methylophaga muralis</name>
    <dbReference type="NCBI Taxonomy" id="291169"/>
    <lineage>
        <taxon>Bacteria</taxon>
        <taxon>Pseudomonadati</taxon>
        <taxon>Pseudomonadota</taxon>
        <taxon>Gammaproteobacteria</taxon>
        <taxon>Thiotrichales</taxon>
        <taxon>Piscirickettsiaceae</taxon>
        <taxon>Methylophaga</taxon>
    </lineage>
</organism>
<evidence type="ECO:0000256" key="2">
    <source>
        <dbReference type="SAM" id="Phobius"/>
    </source>
</evidence>
<comment type="caution">
    <text evidence="4">The sequence shown here is derived from an EMBL/GenBank/DDBJ whole genome shotgun (WGS) entry which is preliminary data.</text>
</comment>
<protein>
    <submittedName>
        <fullName evidence="4">Phytochrome-like protein cph2</fullName>
    </submittedName>
</protein>
<dbReference type="PROSITE" id="PS50887">
    <property type="entry name" value="GGDEF"/>
    <property type="match status" value="1"/>
</dbReference>
<dbReference type="STRING" id="291169.A9E74_02490"/>
<dbReference type="InterPro" id="IPR052163">
    <property type="entry name" value="DGC-Regulatory_Protein"/>
</dbReference>
<proteinExistence type="predicted"/>
<name>A0A1E3GP30_9GAMM</name>
<keyword evidence="2" id="KW-1133">Transmembrane helix</keyword>
<dbReference type="SMART" id="SM00267">
    <property type="entry name" value="GGDEF"/>
    <property type="match status" value="1"/>
</dbReference>